<evidence type="ECO:0000256" key="2">
    <source>
        <dbReference type="ARBA" id="ARBA00009045"/>
    </source>
</evidence>
<evidence type="ECO:0000313" key="11">
    <source>
        <dbReference type="Proteomes" id="UP000250443"/>
    </source>
</evidence>
<dbReference type="AlphaFoldDB" id="A0A2X2CHY2"/>
<protein>
    <submittedName>
        <fullName evidence="10">Rhomboid peptidase</fullName>
        <ecNumber evidence="10">3.4.21.105</ecNumber>
    </submittedName>
</protein>
<dbReference type="EC" id="3.4.21.105" evidence="10"/>
<evidence type="ECO:0000259" key="9">
    <source>
        <dbReference type="Pfam" id="PF16733"/>
    </source>
</evidence>
<dbReference type="InterPro" id="IPR038244">
    <property type="entry name" value="NRho_sf"/>
</dbReference>
<feature type="transmembrane region" description="Helical" evidence="7">
    <location>
        <begin position="141"/>
        <end position="165"/>
    </location>
</feature>
<dbReference type="GO" id="GO:0004252">
    <property type="term" value="F:serine-type endopeptidase activity"/>
    <property type="evidence" value="ECO:0007669"/>
    <property type="project" value="InterPro"/>
</dbReference>
<feature type="transmembrane region" description="Helical" evidence="7">
    <location>
        <begin position="204"/>
        <end position="224"/>
    </location>
</feature>
<feature type="transmembrane region" description="Helical" evidence="7">
    <location>
        <begin position="236"/>
        <end position="260"/>
    </location>
</feature>
<dbReference type="Pfam" id="PF16733">
    <property type="entry name" value="NRho"/>
    <property type="match status" value="1"/>
</dbReference>
<dbReference type="Proteomes" id="UP000250443">
    <property type="component" value="Unassembled WGS sequence"/>
</dbReference>
<dbReference type="InterPro" id="IPR031976">
    <property type="entry name" value="NRho"/>
</dbReference>
<reference evidence="10 11" key="1">
    <citation type="submission" date="2018-06" db="EMBL/GenBank/DDBJ databases">
        <authorList>
            <consortium name="Pathogen Informatics"/>
            <person name="Doyle S."/>
        </authorList>
    </citation>
    <scope>NUCLEOTIDE SEQUENCE [LARGE SCALE GENOMIC DNA]</scope>
    <source>
        <strain evidence="10 11">NCTC11842</strain>
    </source>
</reference>
<dbReference type="InterPro" id="IPR035952">
    <property type="entry name" value="Rhomboid-like_sf"/>
</dbReference>
<evidence type="ECO:0000256" key="1">
    <source>
        <dbReference type="ARBA" id="ARBA00004141"/>
    </source>
</evidence>
<proteinExistence type="inferred from homology"/>
<keyword evidence="5 7" id="KW-1133">Transmembrane helix</keyword>
<sequence>MNSQPALRVGLETDLLGFTQLLRRLHIPHRVTEERDAQVVWVTDPGLVDEVRNLYARYPQGDTAGEISDVRPAVTRPGFKEQLRASPVTAGVLLITLIVAAITLLGDRYEAVRWLTFLDFRLYDTYIEFYPVSYTLEQNQWWRFVSPMFLHFGVLHLAMNSLWYWELGRRIEFRQKGWMLLALTFLFSLAANLVQYWWSGPALFGGLSGVLYGLLGHCWLFQLLAPTPAYRMPKGVVIMMLAWLGICLTGAIDVLGFGAIANGAHVGGLLAGCVTGVLGGLIARTRR</sequence>
<feature type="transmembrane region" description="Helical" evidence="7">
    <location>
        <begin position="85"/>
        <end position="105"/>
    </location>
</feature>
<dbReference type="PANTHER" id="PTHR43731">
    <property type="entry name" value="RHOMBOID PROTEASE"/>
    <property type="match status" value="1"/>
</dbReference>
<dbReference type="RefSeq" id="WP_010794924.1">
    <property type="nucleotide sequence ID" value="NZ_CP069262.1"/>
</dbReference>
<keyword evidence="4 10" id="KW-0378">Hydrolase</keyword>
<dbReference type="GO" id="GO:0016020">
    <property type="term" value="C:membrane"/>
    <property type="evidence" value="ECO:0007669"/>
    <property type="project" value="UniProtKB-SubCell"/>
</dbReference>
<evidence type="ECO:0000259" key="8">
    <source>
        <dbReference type="Pfam" id="PF01694"/>
    </source>
</evidence>
<comment type="similarity">
    <text evidence="2">Belongs to the peptidase S54 family.</text>
</comment>
<accession>A0A2X2CHY2</accession>
<comment type="subcellular location">
    <subcellularLocation>
        <location evidence="1">Membrane</location>
        <topology evidence="1">Multi-pass membrane protein</topology>
    </subcellularLocation>
</comment>
<dbReference type="InterPro" id="IPR022764">
    <property type="entry name" value="Peptidase_S54_rhomboid_dom"/>
</dbReference>
<evidence type="ECO:0000256" key="7">
    <source>
        <dbReference type="SAM" id="Phobius"/>
    </source>
</evidence>
<feature type="transmembrane region" description="Helical" evidence="7">
    <location>
        <begin position="266"/>
        <end position="283"/>
    </location>
</feature>
<dbReference type="SUPFAM" id="SSF144091">
    <property type="entry name" value="Rhomboid-like"/>
    <property type="match status" value="1"/>
</dbReference>
<keyword evidence="3 7" id="KW-0812">Transmembrane</keyword>
<dbReference type="EMBL" id="UAUF01000012">
    <property type="protein sequence ID" value="SPZ08322.1"/>
    <property type="molecule type" value="Genomic_DNA"/>
</dbReference>
<evidence type="ECO:0000256" key="3">
    <source>
        <dbReference type="ARBA" id="ARBA00022692"/>
    </source>
</evidence>
<dbReference type="Gene3D" id="1.20.1540.10">
    <property type="entry name" value="Rhomboid-like"/>
    <property type="match status" value="1"/>
</dbReference>
<organism evidence="10 11">
    <name type="scientific">Pseudomonas luteola</name>
    <dbReference type="NCBI Taxonomy" id="47886"/>
    <lineage>
        <taxon>Bacteria</taxon>
        <taxon>Pseudomonadati</taxon>
        <taxon>Pseudomonadota</taxon>
        <taxon>Gammaproteobacteria</taxon>
        <taxon>Pseudomonadales</taxon>
        <taxon>Pseudomonadaceae</taxon>
        <taxon>Pseudomonas</taxon>
    </lineage>
</organism>
<feature type="transmembrane region" description="Helical" evidence="7">
    <location>
        <begin position="177"/>
        <end position="198"/>
    </location>
</feature>
<dbReference type="Pfam" id="PF01694">
    <property type="entry name" value="Rhomboid"/>
    <property type="match status" value="1"/>
</dbReference>
<feature type="domain" description="Peptidase S54 rhomboid" evidence="8">
    <location>
        <begin position="139"/>
        <end position="278"/>
    </location>
</feature>
<evidence type="ECO:0000256" key="6">
    <source>
        <dbReference type="ARBA" id="ARBA00023136"/>
    </source>
</evidence>
<keyword evidence="6 7" id="KW-0472">Membrane</keyword>
<dbReference type="InterPro" id="IPR050925">
    <property type="entry name" value="Rhomboid_protease_S54"/>
</dbReference>
<evidence type="ECO:0000313" key="10">
    <source>
        <dbReference type="EMBL" id="SPZ08322.1"/>
    </source>
</evidence>
<dbReference type="Gene3D" id="3.30.70.2080">
    <property type="match status" value="1"/>
</dbReference>
<dbReference type="PANTHER" id="PTHR43731:SF14">
    <property type="entry name" value="PRESENILIN-ASSOCIATED RHOMBOID-LIKE PROTEIN, MITOCHONDRIAL"/>
    <property type="match status" value="1"/>
</dbReference>
<gene>
    <name evidence="10" type="primary">glpG</name>
    <name evidence="10" type="ORF">NCTC11842_02723</name>
</gene>
<evidence type="ECO:0000256" key="5">
    <source>
        <dbReference type="ARBA" id="ARBA00022989"/>
    </source>
</evidence>
<name>A0A2X2CHY2_PSELU</name>
<evidence type="ECO:0000256" key="4">
    <source>
        <dbReference type="ARBA" id="ARBA00022801"/>
    </source>
</evidence>
<feature type="domain" description="Rhomboid protease N-terminal" evidence="9">
    <location>
        <begin position="1"/>
        <end position="64"/>
    </location>
</feature>